<proteinExistence type="predicted"/>
<reference evidence="5" key="1">
    <citation type="journal article" date="2019" name="Gigascience">
        <title>De novo genome assembly of the endangered Acer yangbiense, a plant species with extremely small populations endemic to Yunnan Province, China.</title>
        <authorList>
            <person name="Yang J."/>
            <person name="Wariss H.M."/>
            <person name="Tao L."/>
            <person name="Zhang R."/>
            <person name="Yun Q."/>
            <person name="Hollingsworth P."/>
            <person name="Dao Z."/>
            <person name="Luo G."/>
            <person name="Guo H."/>
            <person name="Ma Y."/>
            <person name="Sun W."/>
        </authorList>
    </citation>
    <scope>NUCLEOTIDE SEQUENCE [LARGE SCALE GENOMIC DNA]</scope>
    <source>
        <strain evidence="5">cv. br00</strain>
    </source>
</reference>
<gene>
    <name evidence="4" type="ORF">DKX38_001479</name>
</gene>
<keyword evidence="2" id="KW-0539">Nucleus</keyword>
<evidence type="ECO:0000259" key="3">
    <source>
        <dbReference type="PROSITE" id="PS50071"/>
    </source>
</evidence>
<evidence type="ECO:0000256" key="2">
    <source>
        <dbReference type="PROSITE-ProRule" id="PRU00108"/>
    </source>
</evidence>
<sequence length="272" mass="31132">MDFEFTLFEMLEMENLFKESREEALAPQFCEKLASSFSYAPSRAGKEAITPRQVQSWFQDRLKKSQPQVASSNMALKLLTNLSDASTSFGATESSQKLKGMWMTFHSAICLLVLLSNESSAIILPLCFDCVVDRIVSFICNASDLSELIFEALSSKDNAWYDVASFLNYRVLCSGELEVRVRFAGFRNTDDEWVNVRRAVRERSIPLEPSECQRVKVGDLVLCFQEREERAVYCDAHVLEINRQLHDINSCRCTFVVRYDHDDIEVIRVSLT</sequence>
<feature type="DNA-binding region" description="Homeobox" evidence="2">
    <location>
        <begin position="3"/>
        <end position="69"/>
    </location>
</feature>
<dbReference type="GO" id="GO:0003682">
    <property type="term" value="F:chromatin binding"/>
    <property type="evidence" value="ECO:0007669"/>
    <property type="project" value="InterPro"/>
</dbReference>
<evidence type="ECO:0000256" key="1">
    <source>
        <dbReference type="ARBA" id="ARBA00004123"/>
    </source>
</evidence>
<keyword evidence="5" id="KW-1185">Reference proteome</keyword>
<name>A0A5N5P3G5_9ROSI</name>
<dbReference type="InterPro" id="IPR032001">
    <property type="entry name" value="SAWADEE_dom"/>
</dbReference>
<dbReference type="Proteomes" id="UP000326939">
    <property type="component" value="Chromosome 1"/>
</dbReference>
<evidence type="ECO:0000313" key="4">
    <source>
        <dbReference type="EMBL" id="KAB5574285.1"/>
    </source>
</evidence>
<dbReference type="GO" id="GO:0005634">
    <property type="term" value="C:nucleus"/>
    <property type="evidence" value="ECO:0007669"/>
    <property type="project" value="UniProtKB-SubCell"/>
</dbReference>
<keyword evidence="2" id="KW-0238">DNA-binding</keyword>
<organism evidence="4 5">
    <name type="scientific">Salix brachista</name>
    <dbReference type="NCBI Taxonomy" id="2182728"/>
    <lineage>
        <taxon>Eukaryota</taxon>
        <taxon>Viridiplantae</taxon>
        <taxon>Streptophyta</taxon>
        <taxon>Embryophyta</taxon>
        <taxon>Tracheophyta</taxon>
        <taxon>Spermatophyta</taxon>
        <taxon>Magnoliopsida</taxon>
        <taxon>eudicotyledons</taxon>
        <taxon>Gunneridae</taxon>
        <taxon>Pentapetalae</taxon>
        <taxon>rosids</taxon>
        <taxon>fabids</taxon>
        <taxon>Malpighiales</taxon>
        <taxon>Salicaceae</taxon>
        <taxon>Saliceae</taxon>
        <taxon>Salix</taxon>
    </lineage>
</organism>
<feature type="domain" description="Homeobox" evidence="3">
    <location>
        <begin position="1"/>
        <end position="68"/>
    </location>
</feature>
<dbReference type="PROSITE" id="PS50071">
    <property type="entry name" value="HOMEOBOX_2"/>
    <property type="match status" value="1"/>
</dbReference>
<dbReference type="GO" id="GO:0003677">
    <property type="term" value="F:DNA binding"/>
    <property type="evidence" value="ECO:0007669"/>
    <property type="project" value="UniProtKB-UniRule"/>
</dbReference>
<dbReference type="EMBL" id="VDCV01000001">
    <property type="protein sequence ID" value="KAB5574285.1"/>
    <property type="molecule type" value="Genomic_DNA"/>
</dbReference>
<keyword evidence="2" id="KW-0371">Homeobox</keyword>
<protein>
    <recommendedName>
        <fullName evidence="3">Homeobox domain-containing protein</fullName>
    </recommendedName>
</protein>
<evidence type="ECO:0000313" key="5">
    <source>
        <dbReference type="Proteomes" id="UP000326939"/>
    </source>
</evidence>
<comment type="caution">
    <text evidence="4">The sequence shown here is derived from an EMBL/GenBank/DDBJ whole genome shotgun (WGS) entry which is preliminary data.</text>
</comment>
<dbReference type="Pfam" id="PF16719">
    <property type="entry name" value="SAWADEE"/>
    <property type="match status" value="1"/>
</dbReference>
<dbReference type="AlphaFoldDB" id="A0A5N5P3G5"/>
<dbReference type="Gene3D" id="2.40.50.40">
    <property type="match status" value="1"/>
</dbReference>
<dbReference type="InterPro" id="IPR001356">
    <property type="entry name" value="HD"/>
</dbReference>
<dbReference type="PANTHER" id="PTHR33827">
    <property type="entry name" value="PROTEIN SAWADEE HOMEODOMAIN HOMOLOG 2"/>
    <property type="match status" value="1"/>
</dbReference>
<accession>A0A5N5P3G5</accession>
<dbReference type="InterPro" id="IPR039276">
    <property type="entry name" value="SHH1/2"/>
</dbReference>
<comment type="subcellular location">
    <subcellularLocation>
        <location evidence="1 2">Nucleus</location>
    </subcellularLocation>
</comment>
<dbReference type="PANTHER" id="PTHR33827:SF2">
    <property type="entry name" value="PROTEIN SAWADEE HOMEODOMAIN HOMOLOG 1"/>
    <property type="match status" value="1"/>
</dbReference>
<dbReference type="Gene3D" id="2.30.30.140">
    <property type="match status" value="1"/>
</dbReference>